<dbReference type="Proteomes" id="UP001246576">
    <property type="component" value="Unassembled WGS sequence"/>
</dbReference>
<evidence type="ECO:0000313" key="2">
    <source>
        <dbReference type="EMBL" id="MDR9850183.1"/>
    </source>
</evidence>
<keyword evidence="1" id="KW-0175">Coiled coil</keyword>
<protein>
    <submittedName>
        <fullName evidence="2">Uncharacterized protein</fullName>
    </submittedName>
</protein>
<feature type="coiled-coil region" evidence="1">
    <location>
        <begin position="29"/>
        <end position="56"/>
    </location>
</feature>
<keyword evidence="3" id="KW-1185">Reference proteome</keyword>
<comment type="caution">
    <text evidence="2">The sequence shown here is derived from an EMBL/GenBank/DDBJ whole genome shotgun (WGS) entry which is preliminary data.</text>
</comment>
<accession>A0ABU2EPT2</accession>
<evidence type="ECO:0000313" key="3">
    <source>
        <dbReference type="Proteomes" id="UP001246576"/>
    </source>
</evidence>
<dbReference type="RefSeq" id="WP_310840678.1">
    <property type="nucleotide sequence ID" value="NZ_JAVLSJ010000009.1"/>
</dbReference>
<organism evidence="2 3">
    <name type="scientific">Herbaspirillum huttiense subsp. lycopersici</name>
    <dbReference type="NCBI Taxonomy" id="3074428"/>
    <lineage>
        <taxon>Bacteria</taxon>
        <taxon>Pseudomonadati</taxon>
        <taxon>Pseudomonadota</taxon>
        <taxon>Betaproteobacteria</taxon>
        <taxon>Burkholderiales</taxon>
        <taxon>Oxalobacteraceae</taxon>
        <taxon>Herbaspirillum</taxon>
    </lineage>
</organism>
<reference evidence="2" key="1">
    <citation type="submission" date="2023-09" db="EMBL/GenBank/DDBJ databases">
        <title>Description of first Herbaspirillum huttiense subsp. nephrolepsisexaltata and Herbaspirillum huttiense subsp. lycopersicon.</title>
        <authorList>
            <person name="Poudel M."/>
            <person name="Sharma A."/>
            <person name="Goss E."/>
            <person name="Tapia J.H."/>
            <person name="Harmon C.M."/>
            <person name="Jones J.B."/>
        </authorList>
    </citation>
    <scope>NUCLEOTIDE SEQUENCE</scope>
    <source>
        <strain evidence="2">SE1</strain>
    </source>
</reference>
<name>A0ABU2EPT2_9BURK</name>
<gene>
    <name evidence="2" type="ORF">RI048_18270</name>
</gene>
<sequence length="60" mass="6602">MSAKTKLKKALSAIDGAATALRRARNDANPDAEIQIRKALSELDDAERDIKRAIREIPDV</sequence>
<proteinExistence type="predicted"/>
<dbReference type="EMBL" id="JAVLSJ010000009">
    <property type="protein sequence ID" value="MDR9850183.1"/>
    <property type="molecule type" value="Genomic_DNA"/>
</dbReference>
<evidence type="ECO:0000256" key="1">
    <source>
        <dbReference type="SAM" id="Coils"/>
    </source>
</evidence>